<evidence type="ECO:0000313" key="2">
    <source>
        <dbReference type="EMBL" id="GAA4544875.1"/>
    </source>
</evidence>
<dbReference type="GO" id="GO:0008168">
    <property type="term" value="F:methyltransferase activity"/>
    <property type="evidence" value="ECO:0007669"/>
    <property type="project" value="UniProtKB-KW"/>
</dbReference>
<dbReference type="Proteomes" id="UP001501598">
    <property type="component" value="Unassembled WGS sequence"/>
</dbReference>
<dbReference type="PANTHER" id="PTHR45036:SF1">
    <property type="entry name" value="METHYLTRANSFERASE LIKE 7A"/>
    <property type="match status" value="1"/>
</dbReference>
<dbReference type="RefSeq" id="WP_345416014.1">
    <property type="nucleotide sequence ID" value="NZ_BAABGT010000029.1"/>
</dbReference>
<dbReference type="SUPFAM" id="SSF53335">
    <property type="entry name" value="S-adenosyl-L-methionine-dependent methyltransferases"/>
    <property type="match status" value="1"/>
</dbReference>
<accession>A0ABP8RQ79</accession>
<comment type="caution">
    <text evidence="2">The sequence shown here is derived from an EMBL/GenBank/DDBJ whole genome shotgun (WGS) entry which is preliminary data.</text>
</comment>
<sequence length="211" mass="23304">MTTATENRTWARTFAAIYDPLLWVGEVAGLRRHRHDLLTRVRGHTLEIGAGTGLNLAHYPADVDLVAAEPDPSMRARLRDAARRHRPQAVVVDARAEDLPLADASVDTVVSTLVLCTVDAPDRALHEIARVLRPGGQLLFLEHVRSESPRLARRQDRLAGPWQRFAVGCRCNRATPELMEACGFRLDARPAVWRAMPGIVHPLVVGRATVA</sequence>
<protein>
    <submittedName>
        <fullName evidence="2">Class I SAM-dependent methyltransferase</fullName>
    </submittedName>
</protein>
<dbReference type="InterPro" id="IPR029063">
    <property type="entry name" value="SAM-dependent_MTases_sf"/>
</dbReference>
<evidence type="ECO:0000313" key="3">
    <source>
        <dbReference type="Proteomes" id="UP001501598"/>
    </source>
</evidence>
<dbReference type="Pfam" id="PF08241">
    <property type="entry name" value="Methyltransf_11"/>
    <property type="match status" value="1"/>
</dbReference>
<organism evidence="2 3">
    <name type="scientific">Pseudonocardia xishanensis</name>
    <dbReference type="NCBI Taxonomy" id="630995"/>
    <lineage>
        <taxon>Bacteria</taxon>
        <taxon>Bacillati</taxon>
        <taxon>Actinomycetota</taxon>
        <taxon>Actinomycetes</taxon>
        <taxon>Pseudonocardiales</taxon>
        <taxon>Pseudonocardiaceae</taxon>
        <taxon>Pseudonocardia</taxon>
    </lineage>
</organism>
<reference evidence="3" key="1">
    <citation type="journal article" date="2019" name="Int. J. Syst. Evol. Microbiol.">
        <title>The Global Catalogue of Microorganisms (GCM) 10K type strain sequencing project: providing services to taxonomists for standard genome sequencing and annotation.</title>
        <authorList>
            <consortium name="The Broad Institute Genomics Platform"/>
            <consortium name="The Broad Institute Genome Sequencing Center for Infectious Disease"/>
            <person name="Wu L."/>
            <person name="Ma J."/>
        </authorList>
    </citation>
    <scope>NUCLEOTIDE SEQUENCE [LARGE SCALE GENOMIC DNA]</scope>
    <source>
        <strain evidence="3">JCM 17906</strain>
    </source>
</reference>
<dbReference type="InterPro" id="IPR052356">
    <property type="entry name" value="Thiol_S-MT"/>
</dbReference>
<keyword evidence="3" id="KW-1185">Reference proteome</keyword>
<keyword evidence="2" id="KW-0489">Methyltransferase</keyword>
<gene>
    <name evidence="2" type="ORF">GCM10023175_23800</name>
</gene>
<evidence type="ECO:0000259" key="1">
    <source>
        <dbReference type="Pfam" id="PF08241"/>
    </source>
</evidence>
<dbReference type="GO" id="GO:0032259">
    <property type="term" value="P:methylation"/>
    <property type="evidence" value="ECO:0007669"/>
    <property type="project" value="UniProtKB-KW"/>
</dbReference>
<feature type="domain" description="Methyltransferase type 11" evidence="1">
    <location>
        <begin position="46"/>
        <end position="140"/>
    </location>
</feature>
<name>A0ABP8RQ79_9PSEU</name>
<dbReference type="CDD" id="cd02440">
    <property type="entry name" value="AdoMet_MTases"/>
    <property type="match status" value="1"/>
</dbReference>
<dbReference type="EMBL" id="BAABGT010000029">
    <property type="protein sequence ID" value="GAA4544875.1"/>
    <property type="molecule type" value="Genomic_DNA"/>
</dbReference>
<proteinExistence type="predicted"/>
<keyword evidence="2" id="KW-0808">Transferase</keyword>
<dbReference type="PANTHER" id="PTHR45036">
    <property type="entry name" value="METHYLTRANSFERASE LIKE 7B"/>
    <property type="match status" value="1"/>
</dbReference>
<dbReference type="Gene3D" id="3.40.50.150">
    <property type="entry name" value="Vaccinia Virus protein VP39"/>
    <property type="match status" value="1"/>
</dbReference>
<dbReference type="InterPro" id="IPR013216">
    <property type="entry name" value="Methyltransf_11"/>
</dbReference>